<dbReference type="AlphaFoldDB" id="A0AAW1JU64"/>
<feature type="compositionally biased region" description="Polar residues" evidence="1">
    <location>
        <begin position="80"/>
        <end position="95"/>
    </location>
</feature>
<protein>
    <submittedName>
        <fullName evidence="2">Uncharacterized protein</fullName>
    </submittedName>
</protein>
<accession>A0AAW1JU64</accession>
<name>A0AAW1JU64_POPJA</name>
<evidence type="ECO:0000256" key="1">
    <source>
        <dbReference type="SAM" id="MobiDB-lite"/>
    </source>
</evidence>
<gene>
    <name evidence="2" type="ORF">QE152_g27536</name>
</gene>
<feature type="compositionally biased region" description="Basic residues" evidence="1">
    <location>
        <begin position="60"/>
        <end position="71"/>
    </location>
</feature>
<feature type="region of interest" description="Disordered" evidence="1">
    <location>
        <begin position="49"/>
        <end position="95"/>
    </location>
</feature>
<sequence length="109" mass="12143">MKADQAKSNIANSEEIEILEDRNLSQMNDVDDEIHTTAFLEEILGKLLSQSTSTASTSSSRKRKLNNKSTKRPTEDESDSLLQEPSSASKASNRQAHQYAVVILIRTHL</sequence>
<evidence type="ECO:0000313" key="2">
    <source>
        <dbReference type="EMBL" id="KAK9707976.1"/>
    </source>
</evidence>
<comment type="caution">
    <text evidence="2">The sequence shown here is derived from an EMBL/GenBank/DDBJ whole genome shotgun (WGS) entry which is preliminary data.</text>
</comment>
<dbReference type="Proteomes" id="UP001458880">
    <property type="component" value="Unassembled WGS sequence"/>
</dbReference>
<keyword evidence="3" id="KW-1185">Reference proteome</keyword>
<organism evidence="2 3">
    <name type="scientific">Popillia japonica</name>
    <name type="common">Japanese beetle</name>
    <dbReference type="NCBI Taxonomy" id="7064"/>
    <lineage>
        <taxon>Eukaryota</taxon>
        <taxon>Metazoa</taxon>
        <taxon>Ecdysozoa</taxon>
        <taxon>Arthropoda</taxon>
        <taxon>Hexapoda</taxon>
        <taxon>Insecta</taxon>
        <taxon>Pterygota</taxon>
        <taxon>Neoptera</taxon>
        <taxon>Endopterygota</taxon>
        <taxon>Coleoptera</taxon>
        <taxon>Polyphaga</taxon>
        <taxon>Scarabaeiformia</taxon>
        <taxon>Scarabaeidae</taxon>
        <taxon>Rutelinae</taxon>
        <taxon>Popillia</taxon>
    </lineage>
</organism>
<dbReference type="EMBL" id="JASPKY010000339">
    <property type="protein sequence ID" value="KAK9707976.1"/>
    <property type="molecule type" value="Genomic_DNA"/>
</dbReference>
<reference evidence="2 3" key="1">
    <citation type="journal article" date="2024" name="BMC Genomics">
        <title>De novo assembly and annotation of Popillia japonica's genome with initial clues to its potential as an invasive pest.</title>
        <authorList>
            <person name="Cucini C."/>
            <person name="Boschi S."/>
            <person name="Funari R."/>
            <person name="Cardaioli E."/>
            <person name="Iannotti N."/>
            <person name="Marturano G."/>
            <person name="Paoli F."/>
            <person name="Bruttini M."/>
            <person name="Carapelli A."/>
            <person name="Frati F."/>
            <person name="Nardi F."/>
        </authorList>
    </citation>
    <scope>NUCLEOTIDE SEQUENCE [LARGE SCALE GENOMIC DNA]</scope>
    <source>
        <strain evidence="2">DMR45628</strain>
    </source>
</reference>
<proteinExistence type="predicted"/>
<feature type="compositionally biased region" description="Low complexity" evidence="1">
    <location>
        <begin position="49"/>
        <end position="59"/>
    </location>
</feature>
<evidence type="ECO:0000313" key="3">
    <source>
        <dbReference type="Proteomes" id="UP001458880"/>
    </source>
</evidence>